<dbReference type="Proteomes" id="UP000784294">
    <property type="component" value="Unassembled WGS sequence"/>
</dbReference>
<keyword evidence="3" id="KW-1185">Reference proteome</keyword>
<feature type="compositionally biased region" description="Basic and acidic residues" evidence="1">
    <location>
        <begin position="54"/>
        <end position="69"/>
    </location>
</feature>
<feature type="region of interest" description="Disordered" evidence="1">
    <location>
        <begin position="52"/>
        <end position="88"/>
    </location>
</feature>
<proteinExistence type="predicted"/>
<comment type="caution">
    <text evidence="2">The sequence shown here is derived from an EMBL/GenBank/DDBJ whole genome shotgun (WGS) entry which is preliminary data.</text>
</comment>
<dbReference type="AlphaFoldDB" id="A0A448WUB6"/>
<evidence type="ECO:0000256" key="1">
    <source>
        <dbReference type="SAM" id="MobiDB-lite"/>
    </source>
</evidence>
<gene>
    <name evidence="2" type="ORF">PXEA_LOCUS13919</name>
</gene>
<protein>
    <submittedName>
        <fullName evidence="2">Uncharacterized protein</fullName>
    </submittedName>
</protein>
<sequence>MKSSTELDSEKLMLSTSPDIIGFGLSEAELSVGARQIFSDSLLQYKTDIFNNHPDSREKCGESFRHTQSESEENEEEERDTKKPLLPKITNVRQSRYFSIQPASDIPSTPRWIKHRTSTSEAMPAQSTMNENLHELVVGLEDDSTLHNRSGAGPLKLATEQTQLHETGTGACRVTVQPVGNLARTENG</sequence>
<accession>A0A448WUB6</accession>
<reference evidence="2" key="1">
    <citation type="submission" date="2018-11" db="EMBL/GenBank/DDBJ databases">
        <authorList>
            <consortium name="Pathogen Informatics"/>
        </authorList>
    </citation>
    <scope>NUCLEOTIDE SEQUENCE</scope>
</reference>
<evidence type="ECO:0000313" key="2">
    <source>
        <dbReference type="EMBL" id="VEL20479.1"/>
    </source>
</evidence>
<organism evidence="2 3">
    <name type="scientific">Protopolystoma xenopodis</name>
    <dbReference type="NCBI Taxonomy" id="117903"/>
    <lineage>
        <taxon>Eukaryota</taxon>
        <taxon>Metazoa</taxon>
        <taxon>Spiralia</taxon>
        <taxon>Lophotrochozoa</taxon>
        <taxon>Platyhelminthes</taxon>
        <taxon>Monogenea</taxon>
        <taxon>Polyopisthocotylea</taxon>
        <taxon>Polystomatidea</taxon>
        <taxon>Polystomatidae</taxon>
        <taxon>Protopolystoma</taxon>
    </lineage>
</organism>
<evidence type="ECO:0000313" key="3">
    <source>
        <dbReference type="Proteomes" id="UP000784294"/>
    </source>
</evidence>
<name>A0A448WUB6_9PLAT</name>
<dbReference type="EMBL" id="CAAALY010046637">
    <property type="protein sequence ID" value="VEL20479.1"/>
    <property type="molecule type" value="Genomic_DNA"/>
</dbReference>